<comment type="caution">
    <text evidence="2">The sequence shown here is derived from an EMBL/GenBank/DDBJ whole genome shotgun (WGS) entry which is preliminary data.</text>
</comment>
<protein>
    <submittedName>
        <fullName evidence="2">Uncharacterized protein</fullName>
    </submittedName>
</protein>
<feature type="region of interest" description="Disordered" evidence="1">
    <location>
        <begin position="59"/>
        <end position="96"/>
    </location>
</feature>
<reference evidence="2 3" key="2">
    <citation type="journal article" date="2013" name="IMA Fungus">
        <title>IMA Genome-F 1: Ceratocystis fimbriata: Draft nuclear genome sequence for the plant pathogen, Ceratocystis fimbriata.</title>
        <authorList>
            <person name="Wilken P.M."/>
            <person name="Steenkamp E.T."/>
            <person name="Wingfield M.J."/>
            <person name="de Beer Z.W."/>
            <person name="Wingfield B.D."/>
        </authorList>
    </citation>
    <scope>NUCLEOTIDE SEQUENCE [LARGE SCALE GENOMIC DNA]</scope>
    <source>
        <strain evidence="2 3">CBS 114723</strain>
    </source>
</reference>
<feature type="compositionally biased region" description="Low complexity" evidence="1">
    <location>
        <begin position="1"/>
        <end position="16"/>
    </location>
</feature>
<dbReference type="STRING" id="1035309.A0A2C5X897"/>
<dbReference type="Proteomes" id="UP000222788">
    <property type="component" value="Unassembled WGS sequence"/>
</dbReference>
<feature type="compositionally biased region" description="Gly residues" evidence="1">
    <location>
        <begin position="173"/>
        <end position="184"/>
    </location>
</feature>
<feature type="compositionally biased region" description="Low complexity" evidence="1">
    <location>
        <begin position="185"/>
        <end position="198"/>
    </location>
</feature>
<organism evidence="2 3">
    <name type="scientific">Ceratocystis fimbriata CBS 114723</name>
    <dbReference type="NCBI Taxonomy" id="1035309"/>
    <lineage>
        <taxon>Eukaryota</taxon>
        <taxon>Fungi</taxon>
        <taxon>Dikarya</taxon>
        <taxon>Ascomycota</taxon>
        <taxon>Pezizomycotina</taxon>
        <taxon>Sordariomycetes</taxon>
        <taxon>Hypocreomycetidae</taxon>
        <taxon>Microascales</taxon>
        <taxon>Ceratocystidaceae</taxon>
        <taxon>Ceratocystis</taxon>
    </lineage>
</organism>
<evidence type="ECO:0000313" key="2">
    <source>
        <dbReference type="EMBL" id="PHH53873.1"/>
    </source>
</evidence>
<evidence type="ECO:0000313" key="3">
    <source>
        <dbReference type="Proteomes" id="UP000222788"/>
    </source>
</evidence>
<dbReference type="AlphaFoldDB" id="A0A2C5X897"/>
<feature type="compositionally biased region" description="Basic and acidic residues" evidence="1">
    <location>
        <begin position="30"/>
        <end position="42"/>
    </location>
</feature>
<sequence>MAEISGPEGTSSSSPSRHVHTSAAPSPVSLHDKHPPLDKKSSDAAISLHITDAAAHATIHASPDSSRPPDFYEPDVHEQETVRPFDPPLTLVTNTSTGTTYHPQVYYIFSDDEPDTLTHALQLANNRNPGLYDRAVIVDLQPSDADTGWTVAAASSITADWAVTSAQFMPLGGSPGPTSAGGGMSTAAASGNAANNGSDSDGDMILEITGTDALLPKSVDILVEHFPDPQASNPLLEPGAKNYAPIVAEFDECMKKLSQVVEAGEANLQHSIRVQQQQQQQQNRLDLMHSTTEGPRRKDSTNVTSADGSDVRGKGKMPAYAPPKSPV</sequence>
<reference evidence="2 3" key="1">
    <citation type="journal article" date="2013" name="Fungal Biol.">
        <title>Analysis of microsatellite markers in the genome of the plant pathogen Ceratocystis fimbriata.</title>
        <authorList>
            <person name="Simpson M.C."/>
            <person name="Wilken P.M."/>
            <person name="Coetzee M.P."/>
            <person name="Wingfield M.J."/>
            <person name="Wingfield B.D."/>
        </authorList>
    </citation>
    <scope>NUCLEOTIDE SEQUENCE [LARGE SCALE GENOMIC DNA]</scope>
    <source>
        <strain evidence="2 3">CBS 114723</strain>
    </source>
</reference>
<keyword evidence="3" id="KW-1185">Reference proteome</keyword>
<feature type="compositionally biased region" description="Basic and acidic residues" evidence="1">
    <location>
        <begin position="74"/>
        <end position="83"/>
    </location>
</feature>
<evidence type="ECO:0000256" key="1">
    <source>
        <dbReference type="SAM" id="MobiDB-lite"/>
    </source>
</evidence>
<dbReference type="OrthoDB" id="1681166at2759"/>
<feature type="region of interest" description="Disordered" evidence="1">
    <location>
        <begin position="173"/>
        <end position="198"/>
    </location>
</feature>
<gene>
    <name evidence="2" type="ORF">CFIMG_008090RA00001</name>
</gene>
<feature type="region of interest" description="Disordered" evidence="1">
    <location>
        <begin position="274"/>
        <end position="327"/>
    </location>
</feature>
<dbReference type="EMBL" id="APWK03000035">
    <property type="protein sequence ID" value="PHH53873.1"/>
    <property type="molecule type" value="Genomic_DNA"/>
</dbReference>
<feature type="region of interest" description="Disordered" evidence="1">
    <location>
        <begin position="1"/>
        <end position="45"/>
    </location>
</feature>
<proteinExistence type="predicted"/>
<name>A0A2C5X897_9PEZI</name>
<accession>A0A2C5X897</accession>